<dbReference type="InterPro" id="IPR036909">
    <property type="entry name" value="Cyt_c-like_dom_sf"/>
</dbReference>
<dbReference type="GO" id="GO:0020037">
    <property type="term" value="F:heme binding"/>
    <property type="evidence" value="ECO:0007669"/>
    <property type="project" value="InterPro"/>
</dbReference>
<organism evidence="6">
    <name type="scientific">marine metagenome</name>
    <dbReference type="NCBI Taxonomy" id="408172"/>
    <lineage>
        <taxon>unclassified sequences</taxon>
        <taxon>metagenomes</taxon>
        <taxon>ecological metagenomes</taxon>
    </lineage>
</organism>
<evidence type="ECO:0000256" key="2">
    <source>
        <dbReference type="ARBA" id="ARBA00022723"/>
    </source>
</evidence>
<evidence type="ECO:0000256" key="4">
    <source>
        <dbReference type="SAM" id="MobiDB-lite"/>
    </source>
</evidence>
<dbReference type="EMBL" id="UINC01003811">
    <property type="protein sequence ID" value="SVA09443.1"/>
    <property type="molecule type" value="Genomic_DNA"/>
</dbReference>
<dbReference type="InterPro" id="IPR009056">
    <property type="entry name" value="Cyt_c-like_dom"/>
</dbReference>
<accession>A0A381T6S5</accession>
<evidence type="ECO:0000256" key="1">
    <source>
        <dbReference type="ARBA" id="ARBA00022617"/>
    </source>
</evidence>
<feature type="compositionally biased region" description="Low complexity" evidence="4">
    <location>
        <begin position="31"/>
        <end position="49"/>
    </location>
</feature>
<feature type="region of interest" description="Disordered" evidence="4">
    <location>
        <begin position="14"/>
        <end position="53"/>
    </location>
</feature>
<keyword evidence="1" id="KW-0349">Heme</keyword>
<dbReference type="SUPFAM" id="SSF46626">
    <property type="entry name" value="Cytochrome c"/>
    <property type="match status" value="1"/>
</dbReference>
<dbReference type="Pfam" id="PF13442">
    <property type="entry name" value="Cytochrome_CBB3"/>
    <property type="match status" value="1"/>
</dbReference>
<dbReference type="GO" id="GO:0009055">
    <property type="term" value="F:electron transfer activity"/>
    <property type="evidence" value="ECO:0007669"/>
    <property type="project" value="InterPro"/>
</dbReference>
<name>A0A381T6S5_9ZZZZ</name>
<feature type="domain" description="Cytochrome c" evidence="5">
    <location>
        <begin position="76"/>
        <end position="162"/>
    </location>
</feature>
<dbReference type="PANTHER" id="PTHR40394">
    <property type="entry name" value="LIPOPROTEIN-RELATED"/>
    <property type="match status" value="1"/>
</dbReference>
<keyword evidence="2" id="KW-0479">Metal-binding</keyword>
<dbReference type="GO" id="GO:0046872">
    <property type="term" value="F:metal ion binding"/>
    <property type="evidence" value="ECO:0007669"/>
    <property type="project" value="UniProtKB-KW"/>
</dbReference>
<dbReference type="AlphaFoldDB" id="A0A381T6S5"/>
<reference evidence="6" key="1">
    <citation type="submission" date="2018-05" db="EMBL/GenBank/DDBJ databases">
        <authorList>
            <person name="Lanie J.A."/>
            <person name="Ng W.-L."/>
            <person name="Kazmierczak K.M."/>
            <person name="Andrzejewski T.M."/>
            <person name="Davidsen T.M."/>
            <person name="Wayne K.J."/>
            <person name="Tettelin H."/>
            <person name="Glass J.I."/>
            <person name="Rusch D."/>
            <person name="Podicherti R."/>
            <person name="Tsui H.-C.T."/>
            <person name="Winkler M.E."/>
        </authorList>
    </citation>
    <scope>NUCLEOTIDE SEQUENCE</scope>
</reference>
<dbReference type="Gene3D" id="1.10.760.10">
    <property type="entry name" value="Cytochrome c-like domain"/>
    <property type="match status" value="1"/>
</dbReference>
<protein>
    <recommendedName>
        <fullName evidence="5">Cytochrome c domain-containing protein</fullName>
    </recommendedName>
</protein>
<gene>
    <name evidence="6" type="ORF">METZ01_LOCUS62297</name>
</gene>
<proteinExistence type="predicted"/>
<evidence type="ECO:0000256" key="3">
    <source>
        <dbReference type="ARBA" id="ARBA00023004"/>
    </source>
</evidence>
<evidence type="ECO:0000259" key="5">
    <source>
        <dbReference type="PROSITE" id="PS51007"/>
    </source>
</evidence>
<sequence length="165" mass="17664">MLIGYAPSGWTFPWDKDMVDQPSVKAQESASPGDPGPGSVPVTGGETVPAPTTEDGMFAAKEDAVALTNPVPISDGSIQIGSNLYEINCRVCHGKTGVGDGTVGQKFATKAPVDLNDAYTQDQADGQLFFTLTRGRGLMPLYRDALSPEERWHVINYVKTQFGEQ</sequence>
<evidence type="ECO:0000313" key="6">
    <source>
        <dbReference type="EMBL" id="SVA09443.1"/>
    </source>
</evidence>
<dbReference type="PROSITE" id="PS51007">
    <property type="entry name" value="CYTC"/>
    <property type="match status" value="1"/>
</dbReference>
<keyword evidence="3" id="KW-0408">Iron</keyword>
<dbReference type="PANTHER" id="PTHR40394:SF2">
    <property type="entry name" value="QUINOL:CYTOCHROME C OXIDOREDUCTASE MEMBRANE PROTEIN"/>
    <property type="match status" value="1"/>
</dbReference>